<evidence type="ECO:0000313" key="1">
    <source>
        <dbReference type="EMBL" id="MFC6997851.1"/>
    </source>
</evidence>
<dbReference type="RefSeq" id="WP_153042097.1">
    <property type="nucleotide sequence ID" value="NZ_JBHSYQ010000003.1"/>
</dbReference>
<gene>
    <name evidence="1" type="ORF">ACFQHR_09445</name>
</gene>
<dbReference type="Proteomes" id="UP001596405">
    <property type="component" value="Unassembled WGS sequence"/>
</dbReference>
<name>A0ABW2DJ59_9BACT</name>
<dbReference type="EMBL" id="JBHSYQ010000003">
    <property type="protein sequence ID" value="MFC6997851.1"/>
    <property type="molecule type" value="Genomic_DNA"/>
</dbReference>
<reference evidence="2" key="1">
    <citation type="journal article" date="2019" name="Int. J. Syst. Evol. Microbiol.">
        <title>The Global Catalogue of Microorganisms (GCM) 10K type strain sequencing project: providing services to taxonomists for standard genome sequencing and annotation.</title>
        <authorList>
            <consortium name="The Broad Institute Genomics Platform"/>
            <consortium name="The Broad Institute Genome Sequencing Center for Infectious Disease"/>
            <person name="Wu L."/>
            <person name="Ma J."/>
        </authorList>
    </citation>
    <scope>NUCLEOTIDE SEQUENCE [LARGE SCALE GENOMIC DNA]</scope>
    <source>
        <strain evidence="2">CGMCC 4.7393</strain>
    </source>
</reference>
<protein>
    <submittedName>
        <fullName evidence="1">Uncharacterized protein</fullName>
    </submittedName>
</protein>
<evidence type="ECO:0000313" key="2">
    <source>
        <dbReference type="Proteomes" id="UP001596405"/>
    </source>
</evidence>
<proteinExistence type="predicted"/>
<comment type="caution">
    <text evidence="1">The sequence shown here is derived from an EMBL/GenBank/DDBJ whole genome shotgun (WGS) entry which is preliminary data.</text>
</comment>
<sequence length="138" mass="15548">MERTLSVLQSILVLCLFMSILLLGRADMITSKDFSAQNTSIQEVRNWEGGEVFNYSEGGESNYLVRYETPIERPLYFVLGTRSALLHSHNLVSFFQFPNPAVHTSLYQFILSNGYTVPIPGVEDCQVSALTGKRCKAY</sequence>
<organism evidence="1 2">
    <name type="scientific">Rufibacter roseus</name>
    <dbReference type="NCBI Taxonomy" id="1567108"/>
    <lineage>
        <taxon>Bacteria</taxon>
        <taxon>Pseudomonadati</taxon>
        <taxon>Bacteroidota</taxon>
        <taxon>Cytophagia</taxon>
        <taxon>Cytophagales</taxon>
        <taxon>Hymenobacteraceae</taxon>
        <taxon>Rufibacter</taxon>
    </lineage>
</organism>
<accession>A0ABW2DJ59</accession>
<keyword evidence="2" id="KW-1185">Reference proteome</keyword>